<dbReference type="Gene3D" id="3.40.50.980">
    <property type="match status" value="2"/>
</dbReference>
<dbReference type="EMBL" id="CP094326">
    <property type="protein sequence ID" value="UNY98310.1"/>
    <property type="molecule type" value="Genomic_DNA"/>
</dbReference>
<dbReference type="Gene3D" id="2.30.38.10">
    <property type="entry name" value="Luciferase, Domain 3"/>
    <property type="match status" value="1"/>
</dbReference>
<dbReference type="InterPro" id="IPR023213">
    <property type="entry name" value="CAT-like_dom_sf"/>
</dbReference>
<dbReference type="Gene3D" id="1.10.10.1830">
    <property type="entry name" value="Non-ribosomal peptide synthase, adenylation domain"/>
    <property type="match status" value="1"/>
</dbReference>
<dbReference type="PROSITE" id="PS00606">
    <property type="entry name" value="KS3_1"/>
    <property type="match status" value="1"/>
</dbReference>
<dbReference type="Pfam" id="PF18563">
    <property type="entry name" value="TubC_N"/>
    <property type="match status" value="1"/>
</dbReference>
<feature type="domain" description="Carrier" evidence="6">
    <location>
        <begin position="1018"/>
        <end position="1096"/>
    </location>
</feature>
<dbReference type="InterPro" id="IPR032821">
    <property type="entry name" value="PKS_assoc"/>
</dbReference>
<evidence type="ECO:0000256" key="4">
    <source>
        <dbReference type="ARBA" id="ARBA00022679"/>
    </source>
</evidence>
<evidence type="ECO:0000256" key="1">
    <source>
        <dbReference type="ARBA" id="ARBA00001957"/>
    </source>
</evidence>
<evidence type="ECO:0000313" key="9">
    <source>
        <dbReference type="Proteomes" id="UP000829476"/>
    </source>
</evidence>
<dbReference type="SUPFAM" id="SSF53901">
    <property type="entry name" value="Thiolase-like"/>
    <property type="match status" value="1"/>
</dbReference>
<dbReference type="InterPro" id="IPR020806">
    <property type="entry name" value="PKS_PP-bd"/>
</dbReference>
<dbReference type="Pfam" id="PF08659">
    <property type="entry name" value="KR"/>
    <property type="match status" value="1"/>
</dbReference>
<dbReference type="InterPro" id="IPR025110">
    <property type="entry name" value="AMP-bd_C"/>
</dbReference>
<dbReference type="Gene3D" id="3.40.47.10">
    <property type="match status" value="1"/>
</dbReference>
<sequence>MDVVKFIKTLNDKGIFLFLKGDKLKARIEKKDSISEELIKEIKANEEMIISYLKNKFYPISYAQERLWFMDQYNHNSSYNMAGAIRLSGELNKEVLEKVLFTIVNRHEILRTNFVTINDEPKQVIHEVPTCHVEIINLSHLSKEESNKQILDLLKEESQKTFDLANDSLIRFKIYSVDKDESVLFINKHHIISDGWSLSILINEITQLYEAFISGRPSPLKELPIQYGDYSIWQREYLEGELLQKQSKYWKGKLEGVSILELPTDKPRPKEQTFNGDRLPIHLNKDVTDKLNRLSRENDATLFMTLLSIFKILLHKYTGESDICVGSPIANRTREEVEGLIGLFVNTLALRSDVNTELSFNEFLGRVKQTTLEAYENQDLPFEKVVDMLEPERNLSYSPLFQVMMVLQNNPEGELKFSGLNVESVGIESTISKFEITLDFTETEKGLYGGIEYNTDLFDSDTIERMANHFKVLVEQLIENSQRQIKDIELLTSSERQQLLFDWNDTQVDYPKEKCIHQLFEEQSEKTPDNVAVVFEGDSLTYRELNERSNQLAYYLQSKGVKAESLVGICVERSLEMIVGLLGILKAGGAYVPIDPTYPEERISYMFKDTNCAIVLTQEQIELPKTNSEIIYLDSEWEKIAKAPRTNIETGVKGNNLAYVIYTSGSTGNPKGVMVEHESVQNLIQWHTSKFKVSEKSNSTQLANIAFDASIWEIWPYLTCGASLYIVKKESLLDTKKVLNFLDANDVSHCFMPTAIAETILSQSWIENTSLTYLLIGGDRFKTKGLNIDKFSFKLINNYGPTENTVVSTSYEINDSKLSSLIGTPISNVRVYILDKTQKSVPIGVVGELCISGNGLARGYLNQPDLTRKKFIKDPFSKDPNSRLYKTGDLARYLPDGNIEFIGRLDDQVKIRGFRIELGEIESVLNQQDQVSLGVVLAKEDATGNKQLVGYVVPSQDVDASQGLKIEKLREALSKTLPDYMVPSLFVSLEAMPLTSNGKIDKRALPDPRVKAEEDYIAPSNDLEDRIVELWSDVLGVNKSVISINKSFFELGGNSLLSVKLQQKLNQLDEFENIQVSDLFKHHTIKRLVESVNPERLTEYKLQRNIQTDSHEVAIIGMSGAFSGVDNVTEFWDLIKNQDEGVRSYSREECEKLGSDLLLFEDPDYIPVSGHVKDIDQFDPLFWDISPNEAKLIDPQIRKFIEHCWFVLESSGYIDLRKEANIGVFAGSGNSSYLYNNILNGEMASHINLWEASNANSKDALATKTSYMLGLSGPSNSINTACSTGLVSVVEACKSLQLGTCEMALAGGVSLAHPNQIGYTYQEGMISSKDGHCRTFDETASGTIGGSGVGVVLLKRLEDAIKDEDNIIGVIKGYASNNDGDRKTDYTAPSITGQAECIINAQRMAGVSSDQIGYVECHGTATNLGDPIEVQALKEAFEFNSLKERGSKPGHKTVLGAVKANIGHADAAAGTAGLIKACLMLQNDIIPGQPNFNVPNPKLNLDQTNFEIVKQNRSWGSSLYDQRIIGVSSFGIGGTNAHVVIGDYLPGIKSESESKTTNLPSKKGDNEFVNYVVPISAKSKESLEFYKQELIKLLGEAHEDLRIEDLAFTLQEKREHYNYRSAYCGKDIKELLNNLQQYGSTKRINTEQKNKIVFMFPGQGSQYPCMGKELYDNDPYFKASIDKLIALANEHLEVDLYDVMYPELGNEQYDINETRWAQISIFIIEYAFAEYIEKLGIRADGYIGHSLGEYVAATLSGVFSLEDAIKVVIARGELMQSMELGSMLAVNTQEESIRTIVETHECEIAAINSIEDIVVTGSDTNINTLKLFLDEHSISSVVLNTSHAYHSRMMEEASIKFERVFDTIELNTPTKYFATNLNGEIAKEEVSKVSYWSDQLRNAVQFSKGIHSLSEYFNNKVNFIEVGLGKGLSSFVDKYKRNNSKKTIHTVHLLPSKKENTQTIKKLNNKEDILAKFWTLGIVEKPNDLKLFKHANKLTSLPTYQFNNKTCWLEMGSPQVVKKYNSIEEIYYERSWERIKIPSTIGGVEDLRHKNILILVNEKDRNKSNVLDLINNLKKYCDHIDYVVDQQSNKIISDLRFDMGDASHIDKVLNEKTRNKPLDLVIYISSTVDIDNPCLDILAIRNTFDWALKTHNRIPKFISVTYDNYEVIGNEVLEEKPSIVSGVTKSIPFEYFSMDTTAYHVDLSSIGLVYNEALISTILGNKEKEIIAVRGKYKWIPKYQQVAFSKENFLDKKSSRSNNPVFMITGGLGGVGYAYANYLTQKEEKCTIILLGRTKKSNLKEEYKTRLNNLIETGHKIIYESIDIGLIDAVGSIEKILENNGINTIEMVLHSAGVAAKSAINDKTNKDIVQVVRPKVLGVEHLLNLAESIKINYLVSCSSLSSVMPSLGQMEYTAANMYLDELSYRSHTNINCILAVNLNQISDTGMAVDFIKENSSSTEKSSNSIKSHQFPAVLDVLLQAKTIHNILLSRQDLNELLSENTNLLTEINRKAENVSNVKIKEEEYSETEYRVAQIWHQVLGVEEIGLHDNFFELGGHSLHVMQVISKIRTEFNNELPLKLLYELSTISEVSDYIGVIVKNKNVDLFIQVNKGKLYEI</sequence>
<dbReference type="Proteomes" id="UP000829476">
    <property type="component" value="Chromosome"/>
</dbReference>
<dbReference type="InterPro" id="IPR045851">
    <property type="entry name" value="AMP-bd_C_sf"/>
</dbReference>
<dbReference type="Gene3D" id="3.30.559.30">
    <property type="entry name" value="Nonribosomal peptide synthetase, condensation domain"/>
    <property type="match status" value="1"/>
</dbReference>
<dbReference type="Gene3D" id="1.10.1200.10">
    <property type="entry name" value="ACP-like"/>
    <property type="match status" value="2"/>
</dbReference>
<dbReference type="InterPro" id="IPR018201">
    <property type="entry name" value="Ketoacyl_synth_AS"/>
</dbReference>
<dbReference type="SUPFAM" id="SSF47336">
    <property type="entry name" value="ACP-like"/>
    <property type="match status" value="2"/>
</dbReference>
<dbReference type="SUPFAM" id="SSF51735">
    <property type="entry name" value="NAD(P)-binding Rossmann-fold domains"/>
    <property type="match status" value="1"/>
</dbReference>
<reference evidence="8 9" key="1">
    <citation type="journal article" date="2018" name="Int. J. Syst. Evol. Microbiol.">
        <title>Zhouia spongiae sp. nov., isolated from a marine sponge.</title>
        <authorList>
            <person name="Zhuang L."/>
            <person name="Lin B."/>
            <person name="Qin F."/>
            <person name="Luo L."/>
        </authorList>
    </citation>
    <scope>NUCLEOTIDE SEQUENCE [LARGE SCALE GENOMIC DNA]</scope>
    <source>
        <strain evidence="8 9">HN-Y44</strain>
    </source>
</reference>
<keyword evidence="3" id="KW-0597">Phosphoprotein</keyword>
<gene>
    <name evidence="8" type="ORF">MQE36_14640</name>
</gene>
<dbReference type="SMART" id="SM00825">
    <property type="entry name" value="PKS_KS"/>
    <property type="match status" value="1"/>
</dbReference>
<protein>
    <submittedName>
        <fullName evidence="8">Amino acid adenylation domain-containing protein</fullName>
    </submittedName>
</protein>
<name>A0ABY3YKE2_9FLAO</name>
<evidence type="ECO:0000256" key="3">
    <source>
        <dbReference type="ARBA" id="ARBA00022553"/>
    </source>
</evidence>
<dbReference type="Gene3D" id="3.40.366.10">
    <property type="entry name" value="Malonyl-Coenzyme A Acyl Carrier Protein, domain 2"/>
    <property type="match status" value="1"/>
</dbReference>
<dbReference type="Pfam" id="PF00668">
    <property type="entry name" value="Condensation"/>
    <property type="match status" value="1"/>
</dbReference>
<dbReference type="InterPro" id="IPR020841">
    <property type="entry name" value="PKS_Beta-ketoAc_synthase_dom"/>
</dbReference>
<dbReference type="PANTHER" id="PTHR45527:SF14">
    <property type="entry name" value="PLIPASTATIN SYNTHASE SUBUNIT B"/>
    <property type="match status" value="1"/>
</dbReference>
<accession>A0ABY3YKE2</accession>
<dbReference type="InterPro" id="IPR016035">
    <property type="entry name" value="Acyl_Trfase/lysoPLipase"/>
</dbReference>
<dbReference type="Pfam" id="PF13193">
    <property type="entry name" value="AMP-binding_C"/>
    <property type="match status" value="1"/>
</dbReference>
<keyword evidence="9" id="KW-1185">Reference proteome</keyword>
<dbReference type="InterPro" id="IPR009081">
    <property type="entry name" value="PP-bd_ACP"/>
</dbReference>
<dbReference type="SUPFAM" id="SSF52151">
    <property type="entry name" value="FabD/lysophospholipase-like"/>
    <property type="match status" value="1"/>
</dbReference>
<dbReference type="Pfam" id="PF02801">
    <property type="entry name" value="Ketoacyl-synt_C"/>
    <property type="match status" value="1"/>
</dbReference>
<evidence type="ECO:0000313" key="8">
    <source>
        <dbReference type="EMBL" id="UNY98310.1"/>
    </source>
</evidence>
<proteinExistence type="inferred from homology"/>
<dbReference type="InterPro" id="IPR013968">
    <property type="entry name" value="PKS_KR"/>
</dbReference>
<comment type="similarity">
    <text evidence="5">In the C-terminal section; belongs to the NRP synthetase family.</text>
</comment>
<evidence type="ECO:0000259" key="6">
    <source>
        <dbReference type="PROSITE" id="PS50075"/>
    </source>
</evidence>
<dbReference type="SMART" id="SM00827">
    <property type="entry name" value="PKS_AT"/>
    <property type="match status" value="1"/>
</dbReference>
<organism evidence="8 9">
    <name type="scientific">Zhouia spongiae</name>
    <dbReference type="NCBI Taxonomy" id="2202721"/>
    <lineage>
        <taxon>Bacteria</taxon>
        <taxon>Pseudomonadati</taxon>
        <taxon>Bacteroidota</taxon>
        <taxon>Flavobacteriia</taxon>
        <taxon>Flavobacteriales</taxon>
        <taxon>Flavobacteriaceae</taxon>
        <taxon>Zhouia</taxon>
    </lineage>
</organism>
<keyword evidence="2" id="KW-0596">Phosphopantetheine</keyword>
<dbReference type="InterPro" id="IPR041464">
    <property type="entry name" value="TubC_N"/>
</dbReference>
<dbReference type="Pfam" id="PF16197">
    <property type="entry name" value="KAsynt_C_assoc"/>
    <property type="match status" value="1"/>
</dbReference>
<dbReference type="InterPro" id="IPR020845">
    <property type="entry name" value="AMP-binding_CS"/>
</dbReference>
<dbReference type="Gene3D" id="3.30.70.3290">
    <property type="match status" value="1"/>
</dbReference>
<dbReference type="InterPro" id="IPR001242">
    <property type="entry name" value="Condensation_dom"/>
</dbReference>
<dbReference type="Pfam" id="PF00501">
    <property type="entry name" value="AMP-binding"/>
    <property type="match status" value="1"/>
</dbReference>
<dbReference type="InterPro" id="IPR006162">
    <property type="entry name" value="Ppantetheine_attach_site"/>
</dbReference>
<dbReference type="InterPro" id="IPR000873">
    <property type="entry name" value="AMP-dep_synth/lig_dom"/>
</dbReference>
<dbReference type="InterPro" id="IPR014043">
    <property type="entry name" value="Acyl_transferase_dom"/>
</dbReference>
<dbReference type="RefSeq" id="WP_242936717.1">
    <property type="nucleotide sequence ID" value="NZ_CP094326.1"/>
</dbReference>
<dbReference type="CDD" id="cd00833">
    <property type="entry name" value="PKS"/>
    <property type="match status" value="1"/>
</dbReference>
<dbReference type="NCBIfam" id="TIGR01733">
    <property type="entry name" value="AA-adenyl-dom"/>
    <property type="match status" value="1"/>
</dbReference>
<dbReference type="InterPro" id="IPR001227">
    <property type="entry name" value="Ac_transferase_dom_sf"/>
</dbReference>
<dbReference type="SUPFAM" id="SSF56801">
    <property type="entry name" value="Acetyl-CoA synthetase-like"/>
    <property type="match status" value="1"/>
</dbReference>
<dbReference type="Gene3D" id="3.30.559.10">
    <property type="entry name" value="Chloramphenicol acetyltransferase-like domain"/>
    <property type="match status" value="1"/>
</dbReference>
<dbReference type="InterPro" id="IPR014031">
    <property type="entry name" value="Ketoacyl_synth_C"/>
</dbReference>
<dbReference type="InterPro" id="IPR016039">
    <property type="entry name" value="Thiolase-like"/>
</dbReference>
<dbReference type="InterPro" id="IPR010071">
    <property type="entry name" value="AA_adenyl_dom"/>
</dbReference>
<keyword evidence="4" id="KW-0808">Transferase</keyword>
<dbReference type="PROSITE" id="PS50075">
    <property type="entry name" value="CARRIER"/>
    <property type="match status" value="2"/>
</dbReference>
<dbReference type="Gene3D" id="3.30.300.30">
    <property type="match status" value="1"/>
</dbReference>
<dbReference type="PANTHER" id="PTHR45527">
    <property type="entry name" value="NONRIBOSOMAL PEPTIDE SYNTHETASE"/>
    <property type="match status" value="1"/>
</dbReference>
<evidence type="ECO:0000256" key="5">
    <source>
        <dbReference type="ARBA" id="ARBA00029443"/>
    </source>
</evidence>
<dbReference type="InterPro" id="IPR014030">
    <property type="entry name" value="Ketoacyl_synth_N"/>
</dbReference>
<dbReference type="SUPFAM" id="SSF52777">
    <property type="entry name" value="CoA-dependent acyltransferases"/>
    <property type="match status" value="2"/>
</dbReference>
<dbReference type="InterPro" id="IPR057326">
    <property type="entry name" value="KR_dom"/>
</dbReference>
<dbReference type="PROSITE" id="PS00012">
    <property type="entry name" value="PHOSPHOPANTETHEINE"/>
    <property type="match status" value="1"/>
</dbReference>
<evidence type="ECO:0000256" key="2">
    <source>
        <dbReference type="ARBA" id="ARBA00022450"/>
    </source>
</evidence>
<feature type="domain" description="Carrier" evidence="6">
    <location>
        <begin position="2522"/>
        <end position="2597"/>
    </location>
</feature>
<comment type="cofactor">
    <cofactor evidence="1">
        <name>pantetheine 4'-phosphate</name>
        <dbReference type="ChEBI" id="CHEBI:47942"/>
    </cofactor>
</comment>
<dbReference type="Pfam" id="PF00550">
    <property type="entry name" value="PP-binding"/>
    <property type="match status" value="2"/>
</dbReference>
<dbReference type="PROSITE" id="PS00455">
    <property type="entry name" value="AMP_BINDING"/>
    <property type="match status" value="1"/>
</dbReference>
<dbReference type="SMART" id="SM00823">
    <property type="entry name" value="PKS_PP"/>
    <property type="match status" value="2"/>
</dbReference>
<dbReference type="InterPro" id="IPR036736">
    <property type="entry name" value="ACP-like_sf"/>
</dbReference>
<dbReference type="CDD" id="cd19531">
    <property type="entry name" value="LCL_NRPS-like"/>
    <property type="match status" value="1"/>
</dbReference>
<dbReference type="InterPro" id="IPR044894">
    <property type="entry name" value="TubC_N_sf"/>
</dbReference>
<evidence type="ECO:0000259" key="7">
    <source>
        <dbReference type="PROSITE" id="PS52004"/>
    </source>
</evidence>
<dbReference type="Gene3D" id="3.40.50.720">
    <property type="entry name" value="NAD(P)-binding Rossmann-like Domain"/>
    <property type="match status" value="1"/>
</dbReference>
<dbReference type="PROSITE" id="PS52004">
    <property type="entry name" value="KS3_2"/>
    <property type="match status" value="1"/>
</dbReference>
<dbReference type="Pfam" id="PF00109">
    <property type="entry name" value="ketoacyl-synt"/>
    <property type="match status" value="1"/>
</dbReference>
<dbReference type="Pfam" id="PF00698">
    <property type="entry name" value="Acyl_transf_1"/>
    <property type="match status" value="1"/>
</dbReference>
<dbReference type="InterPro" id="IPR036291">
    <property type="entry name" value="NAD(P)-bd_dom_sf"/>
</dbReference>
<feature type="domain" description="Ketosynthase family 3 (KS3)" evidence="7">
    <location>
        <begin position="1110"/>
        <end position="1543"/>
    </location>
</feature>
<dbReference type="SMART" id="SM00822">
    <property type="entry name" value="PKS_KR"/>
    <property type="match status" value="1"/>
</dbReference>